<comment type="catalytic activity">
    <reaction evidence="5">
        <text>UDP-N-acetyl-alpha-D-mannosamine + N-acetyl-alpha-D-glucosaminyl-di-trans,octa-cis-undecaprenyl diphosphate = N-acetyl-beta-D-mannosaminyl-(1-&gt;4)-N-acetyl-alpha-D-glucosaminyl di-trans,octa-cis-undecaprenyl diphosphate + UDP + H(+)</text>
        <dbReference type="Rhea" id="RHEA:16053"/>
        <dbReference type="ChEBI" id="CHEBI:15378"/>
        <dbReference type="ChEBI" id="CHEBI:58223"/>
        <dbReference type="ChEBI" id="CHEBI:62959"/>
        <dbReference type="ChEBI" id="CHEBI:68623"/>
        <dbReference type="ChEBI" id="CHEBI:132210"/>
        <dbReference type="EC" id="2.4.1.187"/>
    </reaction>
</comment>
<keyword evidence="7" id="KW-1185">Reference proteome</keyword>
<evidence type="ECO:0000256" key="2">
    <source>
        <dbReference type="ARBA" id="ARBA00022679"/>
    </source>
</evidence>
<dbReference type="InterPro" id="IPR004629">
    <property type="entry name" value="WecG_TagA_CpsF"/>
</dbReference>
<keyword evidence="1 5" id="KW-0328">Glycosyltransferase</keyword>
<dbReference type="Pfam" id="PF03808">
    <property type="entry name" value="Glyco_tran_WecG"/>
    <property type="match status" value="1"/>
</dbReference>
<comment type="pathway">
    <text evidence="5">Cell wall biogenesis; teichoic acid biosynthesis.</text>
</comment>
<dbReference type="PANTHER" id="PTHR34136:SF1">
    <property type="entry name" value="UDP-N-ACETYL-D-MANNOSAMINURONIC ACID TRANSFERASE"/>
    <property type="match status" value="1"/>
</dbReference>
<keyword evidence="3 5" id="KW-0777">Teichoic acid biosynthesis</keyword>
<comment type="caution">
    <text evidence="6">The sequence shown here is derived from an EMBL/GenBank/DDBJ whole genome shotgun (WGS) entry which is preliminary data.</text>
</comment>
<sequence>MESNQESRIVKIFGVKFDQLTFDEAYAKFVQYMADDTTQSIFTPNSEIVMKADEDSEFKAVLNSGDLVIPDGIGVILASKINGLGLTERVPGIEMMGRILEYCNLAGKSIYLFGGKPGVAEIAAENIQKSFPNLKVVGYRDGYFEAKESPKILDAINEVKPDVLFVALGAPKQELWIHKNQKLLNTKVAMGVGGALDVYAGVVKRAPAVFRKIGLEWFYRLIIQPSRIGRMMVLPKFLIKAILARFFN</sequence>
<evidence type="ECO:0000256" key="5">
    <source>
        <dbReference type="HAMAP-Rule" id="MF_02070"/>
    </source>
</evidence>
<evidence type="ECO:0000256" key="1">
    <source>
        <dbReference type="ARBA" id="ARBA00022676"/>
    </source>
</evidence>
<keyword evidence="2 5" id="KW-0808">Transferase</keyword>
<accession>A0ABS2MRI1</accession>
<dbReference type="CDD" id="cd06533">
    <property type="entry name" value="Glyco_transf_WecG_TagA"/>
    <property type="match status" value="1"/>
</dbReference>
<organism evidence="6 7">
    <name type="scientific">Fusibacter tunisiensis</name>
    <dbReference type="NCBI Taxonomy" id="1008308"/>
    <lineage>
        <taxon>Bacteria</taxon>
        <taxon>Bacillati</taxon>
        <taxon>Bacillota</taxon>
        <taxon>Clostridia</taxon>
        <taxon>Eubacteriales</taxon>
        <taxon>Eubacteriales Family XII. Incertae Sedis</taxon>
        <taxon>Fusibacter</taxon>
    </lineage>
</organism>
<keyword evidence="4 5" id="KW-0961">Cell wall biogenesis/degradation</keyword>
<comment type="similarity">
    <text evidence="5">Belongs to the glycosyltransferase 26 family. TagA/TarA subfamily.</text>
</comment>
<name>A0ABS2MRI1_9FIRM</name>
<dbReference type="PANTHER" id="PTHR34136">
    <property type="match status" value="1"/>
</dbReference>
<dbReference type="Proteomes" id="UP000767854">
    <property type="component" value="Unassembled WGS sequence"/>
</dbReference>
<dbReference type="HAMAP" id="MF_02070">
    <property type="entry name" value="TagA_TarA"/>
    <property type="match status" value="1"/>
</dbReference>
<evidence type="ECO:0000313" key="7">
    <source>
        <dbReference type="Proteomes" id="UP000767854"/>
    </source>
</evidence>
<evidence type="ECO:0000256" key="3">
    <source>
        <dbReference type="ARBA" id="ARBA00022944"/>
    </source>
</evidence>
<evidence type="ECO:0000256" key="4">
    <source>
        <dbReference type="ARBA" id="ARBA00023316"/>
    </source>
</evidence>
<gene>
    <name evidence="6" type="ORF">JOC49_001475</name>
</gene>
<dbReference type="GO" id="GO:0047244">
    <property type="term" value="F:N-acetylglucosaminyldiphosphoundecaprenol N-acetyl-beta-D-mannosaminyltransferase activity"/>
    <property type="evidence" value="ECO:0007669"/>
    <property type="project" value="UniProtKB-EC"/>
</dbReference>
<dbReference type="EMBL" id="JAFBDT010000010">
    <property type="protein sequence ID" value="MBM7561932.1"/>
    <property type="molecule type" value="Genomic_DNA"/>
</dbReference>
<comment type="function">
    <text evidence="5">Catalyzes the conversion of GlcNAc-PP-undecaprenol into ManNAc-GlcNAc-PP-undecaprenol, the first committed lipid intermediate in the de novo synthesis of teichoic acid.</text>
</comment>
<reference evidence="6 7" key="1">
    <citation type="submission" date="2021-01" db="EMBL/GenBank/DDBJ databases">
        <title>Genomic Encyclopedia of Type Strains, Phase IV (KMG-IV): sequencing the most valuable type-strain genomes for metagenomic binning, comparative biology and taxonomic classification.</title>
        <authorList>
            <person name="Goeker M."/>
        </authorList>
    </citation>
    <scope>NUCLEOTIDE SEQUENCE [LARGE SCALE GENOMIC DNA]</scope>
    <source>
        <strain evidence="6 7">DSM 24436</strain>
    </source>
</reference>
<dbReference type="InterPro" id="IPR034714">
    <property type="entry name" value="TagA_TarA"/>
</dbReference>
<evidence type="ECO:0000313" key="6">
    <source>
        <dbReference type="EMBL" id="MBM7561932.1"/>
    </source>
</evidence>
<proteinExistence type="inferred from homology"/>
<dbReference type="NCBIfam" id="TIGR00696">
    <property type="entry name" value="wecG_tagA_cpsF"/>
    <property type="match status" value="1"/>
</dbReference>
<dbReference type="EC" id="2.4.1.187" evidence="5"/>
<protein>
    <recommendedName>
        <fullName evidence="5">N-acetylglucosaminyldiphosphoundecaprenol N-acetyl-beta-D-mannosaminyltransferase</fullName>
        <ecNumber evidence="5">2.4.1.187</ecNumber>
    </recommendedName>
    <alternativeName>
        <fullName evidence="5">N-acetylmannosaminyltransferase</fullName>
    </alternativeName>
    <alternativeName>
        <fullName evidence="5">UDP-N-acetylmannosamine transferase</fullName>
    </alternativeName>
    <alternativeName>
        <fullName evidence="5">UDP-N-acetylmannosamine:N-acetylglucosaminyl pyrophosphorylundecaprenol N-acetylmannosaminyltransferase</fullName>
    </alternativeName>
</protein>